<dbReference type="PROSITE" id="PS51194">
    <property type="entry name" value="HELICASE_CTER"/>
    <property type="match status" value="1"/>
</dbReference>
<comment type="similarity">
    <text evidence="6">Belongs to the DEAD box helicase family. DDX18/HAS1 subfamily.</text>
</comment>
<feature type="domain" description="Helicase ATP-binding" evidence="11">
    <location>
        <begin position="198"/>
        <end position="373"/>
    </location>
</feature>
<dbReference type="Proteomes" id="UP001381693">
    <property type="component" value="Unassembled WGS sequence"/>
</dbReference>
<evidence type="ECO:0000256" key="1">
    <source>
        <dbReference type="ARBA" id="ARBA00022741"/>
    </source>
</evidence>
<evidence type="ECO:0000256" key="6">
    <source>
        <dbReference type="ARBA" id="ARBA00024357"/>
    </source>
</evidence>
<feature type="compositionally biased region" description="Basic residues" evidence="10">
    <location>
        <begin position="8"/>
        <end position="17"/>
    </location>
</feature>
<dbReference type="EC" id="3.6.4.13" evidence="9"/>
<dbReference type="CDD" id="cd17942">
    <property type="entry name" value="DEADc_DDX18"/>
    <property type="match status" value="1"/>
</dbReference>
<keyword evidence="4 8" id="KW-0067">ATP-binding</keyword>
<dbReference type="AlphaFoldDB" id="A0AAN8ZZ63"/>
<evidence type="ECO:0000259" key="13">
    <source>
        <dbReference type="PROSITE" id="PS51195"/>
    </source>
</evidence>
<dbReference type="GO" id="GO:0003723">
    <property type="term" value="F:RNA binding"/>
    <property type="evidence" value="ECO:0007669"/>
    <property type="project" value="UniProtKB-UniRule"/>
</dbReference>
<dbReference type="PANTHER" id="PTHR24031">
    <property type="entry name" value="RNA HELICASE"/>
    <property type="match status" value="1"/>
</dbReference>
<comment type="function">
    <text evidence="9">RNA helicase.</text>
</comment>
<sequence>MGIPEKVLKRKMKKANKLKMLEARKKASAESQEQKTETLPEDETEWLIHDHPVLGKRQAAETEEPSKKKKKKKCKEIEKALDEGANNEPEREEKGSKKKKKTKDDDEKTKDVSISQTDSKPISTDKEYTEDEETGYESEDKKSNQTRDEKNLVTATLGFNATTTRSFDSLQGAVSEATLKAVENMGFKEMTEIQAKAIPPLLEGKDLRGTAKTGAGKTLAFVIPAVELLSKLQFKPRNGTGIIIISPTRELSMQTFSVLSEVMQGRSQTYGLIMGGADRRAEAEKLSRGINALVATPGRLLDHLQHTSNFIYKNVVCLVIDEADRIFEVGFEEEMKQILKLLPKRRQTMLFSATKDNKTNELAKLALNTEPMDVDVDADKDLATVEGLEQAYLVCPAEKRFLVLYTFLKKNRKKKVMVFFSSCMAVKFYNELLNYIDLPVMCIHGKQKQVKRTNSFYQFCNAESGILLCTDVAARGWDIPAVDWIVQYDPPDDPREYIHRVGRTARAGGRGSALLFIREEEIEFISYLKSHKVHVDCMDICWSKVANIQPQV</sequence>
<feature type="compositionally biased region" description="Basic and acidic residues" evidence="10">
    <location>
        <begin position="46"/>
        <end position="66"/>
    </location>
</feature>
<feature type="compositionally biased region" description="Basic and acidic residues" evidence="10">
    <location>
        <begin position="138"/>
        <end position="149"/>
    </location>
</feature>
<evidence type="ECO:0000256" key="2">
    <source>
        <dbReference type="ARBA" id="ARBA00022801"/>
    </source>
</evidence>
<reference evidence="14 15" key="1">
    <citation type="submission" date="2023-11" db="EMBL/GenBank/DDBJ databases">
        <title>Halocaridina rubra genome assembly.</title>
        <authorList>
            <person name="Smith C."/>
        </authorList>
    </citation>
    <scope>NUCLEOTIDE SEQUENCE [LARGE SCALE GENOMIC DNA]</scope>
    <source>
        <strain evidence="14">EP-1</strain>
        <tissue evidence="14">Whole</tissue>
    </source>
</reference>
<feature type="domain" description="DEAD-box RNA helicase Q" evidence="13">
    <location>
        <begin position="167"/>
        <end position="195"/>
    </location>
</feature>
<proteinExistence type="inferred from homology"/>
<dbReference type="InterPro" id="IPR014014">
    <property type="entry name" value="RNA_helicase_DEAD_Q_motif"/>
</dbReference>
<comment type="catalytic activity">
    <reaction evidence="9">
        <text>ATP + H2O = ADP + phosphate + H(+)</text>
        <dbReference type="Rhea" id="RHEA:13065"/>
        <dbReference type="ChEBI" id="CHEBI:15377"/>
        <dbReference type="ChEBI" id="CHEBI:15378"/>
        <dbReference type="ChEBI" id="CHEBI:30616"/>
        <dbReference type="ChEBI" id="CHEBI:43474"/>
        <dbReference type="ChEBI" id="CHEBI:456216"/>
        <dbReference type="EC" id="3.6.4.13"/>
    </reaction>
</comment>
<evidence type="ECO:0000259" key="11">
    <source>
        <dbReference type="PROSITE" id="PS51192"/>
    </source>
</evidence>
<evidence type="ECO:0000259" key="12">
    <source>
        <dbReference type="PROSITE" id="PS51194"/>
    </source>
</evidence>
<evidence type="ECO:0000256" key="5">
    <source>
        <dbReference type="ARBA" id="ARBA00022884"/>
    </source>
</evidence>
<feature type="domain" description="Helicase C-terminal" evidence="12">
    <location>
        <begin position="387"/>
        <end position="552"/>
    </location>
</feature>
<dbReference type="SMART" id="SM00490">
    <property type="entry name" value="HELICc"/>
    <property type="match status" value="1"/>
</dbReference>
<evidence type="ECO:0000313" key="15">
    <source>
        <dbReference type="Proteomes" id="UP001381693"/>
    </source>
</evidence>
<evidence type="ECO:0000256" key="9">
    <source>
        <dbReference type="RuleBase" id="RU365068"/>
    </source>
</evidence>
<dbReference type="CDD" id="cd18787">
    <property type="entry name" value="SF2_C_DEAD"/>
    <property type="match status" value="1"/>
</dbReference>
<feature type="compositionally biased region" description="Basic and acidic residues" evidence="10">
    <location>
        <begin position="75"/>
        <end position="95"/>
    </location>
</feature>
<keyword evidence="15" id="KW-1185">Reference proteome</keyword>
<dbReference type="SMART" id="SM00487">
    <property type="entry name" value="DEXDc"/>
    <property type="match status" value="1"/>
</dbReference>
<keyword evidence="5 9" id="KW-0694">RNA-binding</keyword>
<evidence type="ECO:0000256" key="7">
    <source>
        <dbReference type="PROSITE-ProRule" id="PRU00552"/>
    </source>
</evidence>
<evidence type="ECO:0000313" key="14">
    <source>
        <dbReference type="EMBL" id="KAK7066280.1"/>
    </source>
</evidence>
<protein>
    <recommendedName>
        <fullName evidence="9">ATP-dependent RNA helicase</fullName>
        <ecNumber evidence="9">3.6.4.13</ecNumber>
    </recommendedName>
</protein>
<keyword evidence="3 8" id="KW-0347">Helicase</keyword>
<evidence type="ECO:0000256" key="3">
    <source>
        <dbReference type="ARBA" id="ARBA00022806"/>
    </source>
</evidence>
<dbReference type="SUPFAM" id="SSF52540">
    <property type="entry name" value="P-loop containing nucleoside triphosphate hydrolases"/>
    <property type="match status" value="1"/>
</dbReference>
<name>A0AAN8ZZ63_HALRR</name>
<dbReference type="EMBL" id="JAXCGZ010019281">
    <property type="protein sequence ID" value="KAK7066280.1"/>
    <property type="molecule type" value="Genomic_DNA"/>
</dbReference>
<keyword evidence="1 8" id="KW-0547">Nucleotide-binding</keyword>
<dbReference type="PROSITE" id="PS51192">
    <property type="entry name" value="HELICASE_ATP_BIND_1"/>
    <property type="match status" value="1"/>
</dbReference>
<feature type="compositionally biased region" description="Acidic residues" evidence="10">
    <location>
        <begin position="128"/>
        <end position="137"/>
    </location>
</feature>
<dbReference type="Pfam" id="PF00270">
    <property type="entry name" value="DEAD"/>
    <property type="match status" value="1"/>
</dbReference>
<feature type="compositionally biased region" description="Basic and acidic residues" evidence="10">
    <location>
        <begin position="19"/>
        <end position="38"/>
    </location>
</feature>
<dbReference type="InterPro" id="IPR001650">
    <property type="entry name" value="Helicase_C-like"/>
</dbReference>
<dbReference type="Gene3D" id="3.40.50.300">
    <property type="entry name" value="P-loop containing nucleotide triphosphate hydrolases"/>
    <property type="match status" value="2"/>
</dbReference>
<comment type="domain">
    <text evidence="9">The Q motif is unique to and characteristic of the DEAD box family of RNA helicases and controls ATP binding and hydrolysis.</text>
</comment>
<comment type="caution">
    <text evidence="14">The sequence shown here is derived from an EMBL/GenBank/DDBJ whole genome shotgun (WGS) entry which is preliminary data.</text>
</comment>
<feature type="short sequence motif" description="Q motif" evidence="7">
    <location>
        <begin position="167"/>
        <end position="195"/>
    </location>
</feature>
<dbReference type="InterPro" id="IPR014001">
    <property type="entry name" value="Helicase_ATP-bd"/>
</dbReference>
<feature type="compositionally biased region" description="Basic and acidic residues" evidence="10">
    <location>
        <begin position="102"/>
        <end position="111"/>
    </location>
</feature>
<dbReference type="GO" id="GO:0005524">
    <property type="term" value="F:ATP binding"/>
    <property type="evidence" value="ECO:0007669"/>
    <property type="project" value="UniProtKB-UniRule"/>
</dbReference>
<accession>A0AAN8ZZ63</accession>
<dbReference type="PROSITE" id="PS00039">
    <property type="entry name" value="DEAD_ATP_HELICASE"/>
    <property type="match status" value="1"/>
</dbReference>
<dbReference type="InterPro" id="IPR000629">
    <property type="entry name" value="RNA-helicase_DEAD-box_CS"/>
</dbReference>
<keyword evidence="2 8" id="KW-0378">Hydrolase</keyword>
<evidence type="ECO:0000256" key="4">
    <source>
        <dbReference type="ARBA" id="ARBA00022840"/>
    </source>
</evidence>
<dbReference type="Pfam" id="PF00271">
    <property type="entry name" value="Helicase_C"/>
    <property type="match status" value="1"/>
</dbReference>
<dbReference type="InterPro" id="IPR027417">
    <property type="entry name" value="P-loop_NTPase"/>
</dbReference>
<dbReference type="PROSITE" id="PS51195">
    <property type="entry name" value="Q_MOTIF"/>
    <property type="match status" value="1"/>
</dbReference>
<dbReference type="GO" id="GO:0003724">
    <property type="term" value="F:RNA helicase activity"/>
    <property type="evidence" value="ECO:0007669"/>
    <property type="project" value="UniProtKB-EC"/>
</dbReference>
<gene>
    <name evidence="14" type="primary">DDX18_3</name>
    <name evidence="14" type="ORF">SK128_025303</name>
</gene>
<dbReference type="InterPro" id="IPR011545">
    <property type="entry name" value="DEAD/DEAH_box_helicase_dom"/>
</dbReference>
<dbReference type="GO" id="GO:0016787">
    <property type="term" value="F:hydrolase activity"/>
    <property type="evidence" value="ECO:0007669"/>
    <property type="project" value="UniProtKB-KW"/>
</dbReference>
<feature type="compositionally biased region" description="Polar residues" evidence="10">
    <location>
        <begin position="112"/>
        <end position="122"/>
    </location>
</feature>
<dbReference type="InterPro" id="IPR044773">
    <property type="entry name" value="DDX18/Has1_DEADc"/>
</dbReference>
<feature type="region of interest" description="Disordered" evidence="10">
    <location>
        <begin position="1"/>
        <end position="149"/>
    </location>
</feature>
<evidence type="ECO:0000256" key="10">
    <source>
        <dbReference type="SAM" id="MobiDB-lite"/>
    </source>
</evidence>
<evidence type="ECO:0000256" key="8">
    <source>
        <dbReference type="RuleBase" id="RU000492"/>
    </source>
</evidence>
<organism evidence="14 15">
    <name type="scientific">Halocaridina rubra</name>
    <name type="common">Hawaiian red shrimp</name>
    <dbReference type="NCBI Taxonomy" id="373956"/>
    <lineage>
        <taxon>Eukaryota</taxon>
        <taxon>Metazoa</taxon>
        <taxon>Ecdysozoa</taxon>
        <taxon>Arthropoda</taxon>
        <taxon>Crustacea</taxon>
        <taxon>Multicrustacea</taxon>
        <taxon>Malacostraca</taxon>
        <taxon>Eumalacostraca</taxon>
        <taxon>Eucarida</taxon>
        <taxon>Decapoda</taxon>
        <taxon>Pleocyemata</taxon>
        <taxon>Caridea</taxon>
        <taxon>Atyoidea</taxon>
        <taxon>Atyidae</taxon>
        <taxon>Halocaridina</taxon>
    </lineage>
</organism>